<dbReference type="STRING" id="113226.A0A139HGV6"/>
<dbReference type="AlphaFoldDB" id="A0A139HGV6"/>
<evidence type="ECO:0000313" key="2">
    <source>
        <dbReference type="EMBL" id="KXT01646.1"/>
    </source>
</evidence>
<gene>
    <name evidence="2" type="ORF">AC579_1143</name>
</gene>
<dbReference type="InterPro" id="IPR036291">
    <property type="entry name" value="NAD(P)-bd_dom_sf"/>
</dbReference>
<keyword evidence="3" id="KW-1185">Reference proteome</keyword>
<organism evidence="2 3">
    <name type="scientific">Pseudocercospora musae</name>
    <dbReference type="NCBI Taxonomy" id="113226"/>
    <lineage>
        <taxon>Eukaryota</taxon>
        <taxon>Fungi</taxon>
        <taxon>Dikarya</taxon>
        <taxon>Ascomycota</taxon>
        <taxon>Pezizomycotina</taxon>
        <taxon>Dothideomycetes</taxon>
        <taxon>Dothideomycetidae</taxon>
        <taxon>Mycosphaerellales</taxon>
        <taxon>Mycosphaerellaceae</taxon>
        <taxon>Pseudocercospora</taxon>
    </lineage>
</organism>
<dbReference type="GO" id="GO:0003978">
    <property type="term" value="F:UDP-glucose 4-epimerase activity"/>
    <property type="evidence" value="ECO:0007669"/>
    <property type="project" value="TreeGrafter"/>
</dbReference>
<protein>
    <recommendedName>
        <fullName evidence="1">NAD-dependent epimerase/dehydratase domain-containing protein</fullName>
    </recommendedName>
</protein>
<dbReference type="GO" id="GO:0005996">
    <property type="term" value="P:monosaccharide metabolic process"/>
    <property type="evidence" value="ECO:0007669"/>
    <property type="project" value="TreeGrafter"/>
</dbReference>
<evidence type="ECO:0000313" key="3">
    <source>
        <dbReference type="Proteomes" id="UP000073492"/>
    </source>
</evidence>
<dbReference type="GO" id="GO:0005829">
    <property type="term" value="C:cytosol"/>
    <property type="evidence" value="ECO:0007669"/>
    <property type="project" value="TreeGrafter"/>
</dbReference>
<dbReference type="PANTHER" id="PTHR43725:SF3">
    <property type="entry name" value="UDP-GLUCOSE 4-EPIMERASE (EUROFUNG)"/>
    <property type="match status" value="1"/>
</dbReference>
<dbReference type="Gene3D" id="3.40.50.720">
    <property type="entry name" value="NAD(P)-binding Rossmann-like Domain"/>
    <property type="match status" value="2"/>
</dbReference>
<dbReference type="OrthoDB" id="9402762at2759"/>
<reference evidence="2 3" key="1">
    <citation type="submission" date="2015-07" db="EMBL/GenBank/DDBJ databases">
        <title>Comparative genomics of the Sigatoka disease complex on banana suggests a link between parallel evolutionary changes in Pseudocercospora fijiensis and Pseudocercospora eumusae and increased virulence on the banana host.</title>
        <authorList>
            <person name="Chang T.-C."/>
            <person name="Salvucci A."/>
            <person name="Crous P.W."/>
            <person name="Stergiopoulos I."/>
        </authorList>
    </citation>
    <scope>NUCLEOTIDE SEQUENCE [LARGE SCALE GENOMIC DNA]</scope>
    <source>
        <strain evidence="2 3">CBS 116634</strain>
    </source>
</reference>
<dbReference type="Pfam" id="PF01370">
    <property type="entry name" value="Epimerase"/>
    <property type="match status" value="1"/>
</dbReference>
<proteinExistence type="predicted"/>
<dbReference type="PANTHER" id="PTHR43725">
    <property type="entry name" value="UDP-GLUCOSE 4-EPIMERASE"/>
    <property type="match status" value="1"/>
</dbReference>
<evidence type="ECO:0000259" key="1">
    <source>
        <dbReference type="Pfam" id="PF01370"/>
    </source>
</evidence>
<dbReference type="InterPro" id="IPR001509">
    <property type="entry name" value="Epimerase_deHydtase"/>
</dbReference>
<comment type="caution">
    <text evidence="2">The sequence shown here is derived from an EMBL/GenBank/DDBJ whole genome shotgun (WGS) entry which is preliminary data.</text>
</comment>
<sequence length="218" mass="23597">MELSIEVKKTAVTCTPSFMFMRSRSFGHRGDRQPAAALSSVQLSADDGKHYVMIVGGNGYIGLHTTLELSQESHNVIVVDDLGKSYETVQYKLDYRTSAMKDVFRMYTASGSNISALIHFAAFKPIVQDKGIKNFAFSSSATVYGGKASTGKPLSETDLVHFDENIVKENGGECQRANGIPGITNSYGRTKHMAGAILADFAKAESQLTTVPEICGQP</sequence>
<feature type="domain" description="NAD-dependent epimerase/dehydratase" evidence="1">
    <location>
        <begin position="52"/>
        <end position="122"/>
    </location>
</feature>
<accession>A0A139HGV6</accession>
<dbReference type="SUPFAM" id="SSF51735">
    <property type="entry name" value="NAD(P)-binding Rossmann-fold domains"/>
    <property type="match status" value="1"/>
</dbReference>
<dbReference type="EMBL" id="LFZO01000647">
    <property type="protein sequence ID" value="KXT01646.1"/>
    <property type="molecule type" value="Genomic_DNA"/>
</dbReference>
<name>A0A139HGV6_9PEZI</name>
<dbReference type="Proteomes" id="UP000073492">
    <property type="component" value="Unassembled WGS sequence"/>
</dbReference>